<keyword evidence="1" id="KW-0812">Transmembrane</keyword>
<gene>
    <name evidence="2" type="ORF">METZ01_LOCUS378121</name>
</gene>
<dbReference type="EMBL" id="UINC01138989">
    <property type="protein sequence ID" value="SVD25267.1"/>
    <property type="molecule type" value="Genomic_DNA"/>
</dbReference>
<feature type="non-terminal residue" evidence="2">
    <location>
        <position position="77"/>
    </location>
</feature>
<dbReference type="Pfam" id="PF14108">
    <property type="entry name" value="ABA4-like"/>
    <property type="match status" value="1"/>
</dbReference>
<proteinExistence type="predicted"/>
<evidence type="ECO:0000256" key="1">
    <source>
        <dbReference type="SAM" id="Phobius"/>
    </source>
</evidence>
<sequence length="77" mass="9363">MLMQFQNYLTFENIYLWTNFGILPFWLMMLIIPNSKFTQFFVNSIILPLILSTAYIYVVYQTILVDEPIFDIFKLYF</sequence>
<keyword evidence="1" id="KW-0472">Membrane</keyword>
<name>A0A382TUG9_9ZZZZ</name>
<dbReference type="InterPro" id="IPR025461">
    <property type="entry name" value="ABA4-like"/>
</dbReference>
<feature type="transmembrane region" description="Helical" evidence="1">
    <location>
        <begin position="40"/>
        <end position="60"/>
    </location>
</feature>
<keyword evidence="1" id="KW-1133">Transmembrane helix</keyword>
<accession>A0A382TUG9</accession>
<protein>
    <submittedName>
        <fullName evidence="2">Uncharacterized protein</fullName>
    </submittedName>
</protein>
<evidence type="ECO:0000313" key="2">
    <source>
        <dbReference type="EMBL" id="SVD25267.1"/>
    </source>
</evidence>
<dbReference type="AlphaFoldDB" id="A0A382TUG9"/>
<reference evidence="2" key="1">
    <citation type="submission" date="2018-05" db="EMBL/GenBank/DDBJ databases">
        <authorList>
            <person name="Lanie J.A."/>
            <person name="Ng W.-L."/>
            <person name="Kazmierczak K.M."/>
            <person name="Andrzejewski T.M."/>
            <person name="Davidsen T.M."/>
            <person name="Wayne K.J."/>
            <person name="Tettelin H."/>
            <person name="Glass J.I."/>
            <person name="Rusch D."/>
            <person name="Podicherti R."/>
            <person name="Tsui H.-C.T."/>
            <person name="Winkler M.E."/>
        </authorList>
    </citation>
    <scope>NUCLEOTIDE SEQUENCE</scope>
</reference>
<organism evidence="2">
    <name type="scientific">marine metagenome</name>
    <dbReference type="NCBI Taxonomy" id="408172"/>
    <lineage>
        <taxon>unclassified sequences</taxon>
        <taxon>metagenomes</taxon>
        <taxon>ecological metagenomes</taxon>
    </lineage>
</organism>
<feature type="transmembrane region" description="Helical" evidence="1">
    <location>
        <begin position="14"/>
        <end position="33"/>
    </location>
</feature>